<proteinExistence type="predicted"/>
<dbReference type="EMBL" id="CAJVCH010553320">
    <property type="protein sequence ID" value="CAG7829879.1"/>
    <property type="molecule type" value="Genomic_DNA"/>
</dbReference>
<protein>
    <submittedName>
        <fullName evidence="1">Uncharacterized protein</fullName>
    </submittedName>
</protein>
<name>A0A8J2LCU1_9HEXA</name>
<evidence type="ECO:0000313" key="2">
    <source>
        <dbReference type="Proteomes" id="UP000708208"/>
    </source>
</evidence>
<gene>
    <name evidence="1" type="ORF">AFUS01_LOCUS39720</name>
</gene>
<comment type="caution">
    <text evidence="1">The sequence shown here is derived from an EMBL/GenBank/DDBJ whole genome shotgun (WGS) entry which is preliminary data.</text>
</comment>
<feature type="non-terminal residue" evidence="1">
    <location>
        <position position="1"/>
    </location>
</feature>
<accession>A0A8J2LCU1</accession>
<sequence>MDPVSEMSVKEAEAVRELRQNIADLLPTLKSEYYRHDLGLLRFLR</sequence>
<keyword evidence="2" id="KW-1185">Reference proteome</keyword>
<reference evidence="1" key="1">
    <citation type="submission" date="2021-06" db="EMBL/GenBank/DDBJ databases">
        <authorList>
            <person name="Hodson N. C."/>
            <person name="Mongue J. A."/>
            <person name="Jaron S. K."/>
        </authorList>
    </citation>
    <scope>NUCLEOTIDE SEQUENCE</scope>
</reference>
<dbReference type="AlphaFoldDB" id="A0A8J2LCU1"/>
<organism evidence="1 2">
    <name type="scientific">Allacma fusca</name>
    <dbReference type="NCBI Taxonomy" id="39272"/>
    <lineage>
        <taxon>Eukaryota</taxon>
        <taxon>Metazoa</taxon>
        <taxon>Ecdysozoa</taxon>
        <taxon>Arthropoda</taxon>
        <taxon>Hexapoda</taxon>
        <taxon>Collembola</taxon>
        <taxon>Symphypleona</taxon>
        <taxon>Sminthuridae</taxon>
        <taxon>Allacma</taxon>
    </lineage>
</organism>
<evidence type="ECO:0000313" key="1">
    <source>
        <dbReference type="EMBL" id="CAG7829879.1"/>
    </source>
</evidence>
<dbReference type="Proteomes" id="UP000708208">
    <property type="component" value="Unassembled WGS sequence"/>
</dbReference>